<feature type="transmembrane region" description="Helical" evidence="1">
    <location>
        <begin position="41"/>
        <end position="58"/>
    </location>
</feature>
<keyword evidence="3" id="KW-1185">Reference proteome</keyword>
<keyword evidence="1" id="KW-0472">Membrane</keyword>
<feature type="transmembrane region" description="Helical" evidence="1">
    <location>
        <begin position="12"/>
        <end position="35"/>
    </location>
</feature>
<sequence length="129" mass="13758">MADVEFRPDAGRYWLNHLAMAVVLGAAAGIALVVMGNPYPWTGPVAAALALGLRGLYLRSEAMADVWRLTDNALVGPGARRVALVDITLVRKLMGHVQVVTKQGDKILIRYLADAPSAVAAIEAARKRA</sequence>
<keyword evidence="1" id="KW-0812">Transmembrane</keyword>
<evidence type="ECO:0000313" key="3">
    <source>
        <dbReference type="Proteomes" id="UP000826300"/>
    </source>
</evidence>
<dbReference type="RefSeq" id="WP_220660434.1">
    <property type="nucleotide sequence ID" value="NZ_CP069370.1"/>
</dbReference>
<proteinExistence type="predicted"/>
<protein>
    <submittedName>
        <fullName evidence="2">Uncharacterized protein</fullName>
    </submittedName>
</protein>
<evidence type="ECO:0000256" key="1">
    <source>
        <dbReference type="SAM" id="Phobius"/>
    </source>
</evidence>
<evidence type="ECO:0000313" key="2">
    <source>
        <dbReference type="EMBL" id="QYZ68211.1"/>
    </source>
</evidence>
<dbReference type="KEGG" id="nsm:JO391_10425"/>
<keyword evidence="1" id="KW-1133">Transmembrane helix</keyword>
<name>A0A8G0ZSN9_9RHOB</name>
<accession>A0A8G0ZSN9</accession>
<dbReference type="Proteomes" id="UP000826300">
    <property type="component" value="Chromosome"/>
</dbReference>
<gene>
    <name evidence="2" type="ORF">JO391_10425</name>
</gene>
<dbReference type="AlphaFoldDB" id="A0A8G0ZSN9"/>
<reference evidence="2" key="1">
    <citation type="submission" date="2021-02" db="EMBL/GenBank/DDBJ databases">
        <title>Rhodobacter shimadae sp. nov., an aerobic anoxygenic phototrophic bacterium isolated from a hot spring.</title>
        <authorList>
            <person name="Muramatsu S."/>
            <person name="Haruta S."/>
            <person name="Hirose S."/>
            <person name="Hanada S."/>
        </authorList>
    </citation>
    <scope>NUCLEOTIDE SEQUENCE</scope>
    <source>
        <strain evidence="2">N10</strain>
    </source>
</reference>
<organism evidence="2 3">
    <name type="scientific">Neotabrizicola shimadae</name>
    <dbReference type="NCBI Taxonomy" id="2807096"/>
    <lineage>
        <taxon>Bacteria</taxon>
        <taxon>Pseudomonadati</taxon>
        <taxon>Pseudomonadota</taxon>
        <taxon>Alphaproteobacteria</taxon>
        <taxon>Rhodobacterales</taxon>
        <taxon>Paracoccaceae</taxon>
        <taxon>Neotabrizicola</taxon>
    </lineage>
</organism>
<dbReference type="EMBL" id="CP069370">
    <property type="protein sequence ID" value="QYZ68211.1"/>
    <property type="molecule type" value="Genomic_DNA"/>
</dbReference>